<keyword evidence="13 17" id="KW-0961">Cell wall biogenesis/degradation</keyword>
<dbReference type="Gene3D" id="3.40.1190.10">
    <property type="entry name" value="Mur-like, catalytic domain"/>
    <property type="match status" value="1"/>
</dbReference>
<evidence type="ECO:0000256" key="17">
    <source>
        <dbReference type="HAMAP-Rule" id="MF_00639"/>
    </source>
</evidence>
<evidence type="ECO:0000313" key="21">
    <source>
        <dbReference type="EMBL" id="MCY3053068.1"/>
    </source>
</evidence>
<keyword evidence="17 18" id="KW-0131">Cell cycle</keyword>
<keyword evidence="12 17" id="KW-0573">Peptidoglycan synthesis</keyword>
<evidence type="ECO:0000256" key="5">
    <source>
        <dbReference type="ARBA" id="ARBA00012212"/>
    </source>
</evidence>
<feature type="domain" description="Mur ligase C-terminal" evidence="19">
    <location>
        <begin position="321"/>
        <end position="434"/>
    </location>
</feature>
<evidence type="ECO:0000313" key="22">
    <source>
        <dbReference type="EMBL" id="QPS01149.1"/>
    </source>
</evidence>
<evidence type="ECO:0000256" key="9">
    <source>
        <dbReference type="ARBA" id="ARBA00022741"/>
    </source>
</evidence>
<dbReference type="UniPathway" id="UPA00219"/>
<comment type="function">
    <text evidence="1 17 18">Cell wall formation. Catalyzes the addition of glutamate to the nucleotide precursor UDP-N-acetylmuramoyl-L-alanine (UMA).</text>
</comment>
<evidence type="ECO:0000256" key="16">
    <source>
        <dbReference type="ARBA" id="ARBA00047632"/>
    </source>
</evidence>
<evidence type="ECO:0000256" key="3">
    <source>
        <dbReference type="ARBA" id="ARBA00004752"/>
    </source>
</evidence>
<evidence type="ECO:0000256" key="2">
    <source>
        <dbReference type="ARBA" id="ARBA00004496"/>
    </source>
</evidence>
<dbReference type="InterPro" id="IPR036615">
    <property type="entry name" value="Mur_ligase_C_dom_sf"/>
</dbReference>
<dbReference type="Gene3D" id="3.40.50.720">
    <property type="entry name" value="NAD(P)-binding Rossmann-like Domain"/>
    <property type="match status" value="1"/>
</dbReference>
<dbReference type="KEGG" id="aun:AWM73_02830"/>
<evidence type="ECO:0000256" key="11">
    <source>
        <dbReference type="ARBA" id="ARBA00022960"/>
    </source>
</evidence>
<dbReference type="GO" id="GO:0005737">
    <property type="term" value="C:cytoplasm"/>
    <property type="evidence" value="ECO:0007669"/>
    <property type="project" value="UniProtKB-SubCell"/>
</dbReference>
<evidence type="ECO:0000256" key="7">
    <source>
        <dbReference type="ARBA" id="ARBA00022490"/>
    </source>
</evidence>
<evidence type="ECO:0000256" key="10">
    <source>
        <dbReference type="ARBA" id="ARBA00022840"/>
    </source>
</evidence>
<dbReference type="AlphaFoldDB" id="A0A0X8FDU9"/>
<dbReference type="Gene3D" id="3.90.190.20">
    <property type="entry name" value="Mur ligase, C-terminal domain"/>
    <property type="match status" value="1"/>
</dbReference>
<dbReference type="GO" id="GO:0009252">
    <property type="term" value="P:peptidoglycan biosynthetic process"/>
    <property type="evidence" value="ECO:0007669"/>
    <property type="project" value="UniProtKB-UniRule"/>
</dbReference>
<dbReference type="EC" id="6.3.2.9" evidence="5 17"/>
<keyword evidence="11 17" id="KW-0133">Cell shape</keyword>
<reference evidence="22 23" key="1">
    <citation type="submission" date="2020-12" db="EMBL/GenBank/DDBJ databases">
        <title>FDA dAtabase for Regulatory Grade micrObial Sequences (FDA-ARGOS): Supporting development and validation of Infectious Disease Dx tests.</title>
        <authorList>
            <person name="Sproer C."/>
            <person name="Gronow S."/>
            <person name="Severitt S."/>
            <person name="Schroder I."/>
            <person name="Tallon L."/>
            <person name="Sadzewicz L."/>
            <person name="Zhao X."/>
            <person name="Boylan J."/>
            <person name="Ott S."/>
            <person name="Bowen H."/>
            <person name="Vavikolanu K."/>
            <person name="Mehta A."/>
            <person name="Aluvathingal J."/>
            <person name="Nadendla S."/>
            <person name="Lowell S."/>
            <person name="Myers T."/>
            <person name="Yan Y."/>
            <person name="Sichtig H."/>
        </authorList>
    </citation>
    <scope>NUCLEOTIDE SEQUENCE [LARGE SCALE GENOMIC DNA]</scope>
    <source>
        <strain evidence="22 23">FDAARGOS_911</strain>
    </source>
</reference>
<dbReference type="Proteomes" id="UP000594771">
    <property type="component" value="Chromosome"/>
</dbReference>
<dbReference type="OrthoDB" id="9809796at2"/>
<dbReference type="GO" id="GO:0008764">
    <property type="term" value="F:UDP-N-acetylmuramoylalanine-D-glutamate ligase activity"/>
    <property type="evidence" value="ECO:0007669"/>
    <property type="project" value="UniProtKB-UniRule"/>
</dbReference>
<dbReference type="Pfam" id="PF02875">
    <property type="entry name" value="Mur_ligase_C"/>
    <property type="match status" value="1"/>
</dbReference>
<accession>A0A0X8FDU9</accession>
<gene>
    <name evidence="17 21" type="primary">murD</name>
    <name evidence="22" type="ORF">I6G68_07220</name>
    <name evidence="21" type="ORF">ODY43_03610</name>
</gene>
<dbReference type="Pfam" id="PF21799">
    <property type="entry name" value="MurD-like_N"/>
    <property type="match status" value="1"/>
</dbReference>
<evidence type="ECO:0000259" key="19">
    <source>
        <dbReference type="Pfam" id="PF02875"/>
    </source>
</evidence>
<evidence type="ECO:0000313" key="24">
    <source>
        <dbReference type="Proteomes" id="UP001069145"/>
    </source>
</evidence>
<dbReference type="PANTHER" id="PTHR43692">
    <property type="entry name" value="UDP-N-ACETYLMURAMOYLALANINE--D-GLUTAMATE LIGASE"/>
    <property type="match status" value="1"/>
</dbReference>
<dbReference type="InterPro" id="IPR013221">
    <property type="entry name" value="Mur_ligase_cen"/>
</dbReference>
<evidence type="ECO:0000256" key="1">
    <source>
        <dbReference type="ARBA" id="ARBA00002734"/>
    </source>
</evidence>
<dbReference type="Proteomes" id="UP001069145">
    <property type="component" value="Unassembled WGS sequence"/>
</dbReference>
<evidence type="ECO:0000256" key="18">
    <source>
        <dbReference type="RuleBase" id="RU003664"/>
    </source>
</evidence>
<keyword evidence="24" id="KW-1185">Reference proteome</keyword>
<feature type="binding site" evidence="17">
    <location>
        <begin position="122"/>
        <end position="128"/>
    </location>
    <ligand>
        <name>ATP</name>
        <dbReference type="ChEBI" id="CHEBI:30616"/>
    </ligand>
</feature>
<evidence type="ECO:0000256" key="8">
    <source>
        <dbReference type="ARBA" id="ARBA00022598"/>
    </source>
</evidence>
<dbReference type="SUPFAM" id="SSF53244">
    <property type="entry name" value="MurD-like peptide ligases, peptide-binding domain"/>
    <property type="match status" value="1"/>
</dbReference>
<dbReference type="Pfam" id="PF08245">
    <property type="entry name" value="Mur_ligase_M"/>
    <property type="match status" value="1"/>
</dbReference>
<dbReference type="SUPFAM" id="SSF51984">
    <property type="entry name" value="MurCD N-terminal domain"/>
    <property type="match status" value="1"/>
</dbReference>
<keyword evidence="9 17" id="KW-0547">Nucleotide-binding</keyword>
<comment type="catalytic activity">
    <reaction evidence="16 17 18">
        <text>UDP-N-acetyl-alpha-D-muramoyl-L-alanine + D-glutamate + ATP = UDP-N-acetyl-alpha-D-muramoyl-L-alanyl-D-glutamate + ADP + phosphate + H(+)</text>
        <dbReference type="Rhea" id="RHEA:16429"/>
        <dbReference type="ChEBI" id="CHEBI:15378"/>
        <dbReference type="ChEBI" id="CHEBI:29986"/>
        <dbReference type="ChEBI" id="CHEBI:30616"/>
        <dbReference type="ChEBI" id="CHEBI:43474"/>
        <dbReference type="ChEBI" id="CHEBI:83898"/>
        <dbReference type="ChEBI" id="CHEBI:83900"/>
        <dbReference type="ChEBI" id="CHEBI:456216"/>
        <dbReference type="EC" id="6.3.2.9"/>
    </reaction>
</comment>
<dbReference type="GO" id="GO:0008360">
    <property type="term" value="P:regulation of cell shape"/>
    <property type="evidence" value="ECO:0007669"/>
    <property type="project" value="UniProtKB-KW"/>
</dbReference>
<dbReference type="HAMAP" id="MF_00639">
    <property type="entry name" value="MurD"/>
    <property type="match status" value="1"/>
</dbReference>
<dbReference type="InterPro" id="IPR005762">
    <property type="entry name" value="MurD"/>
</dbReference>
<protein>
    <recommendedName>
        <fullName evidence="6 17">UDP-N-acetylmuramoylalanine--D-glutamate ligase</fullName>
        <ecNumber evidence="5 17">6.3.2.9</ecNumber>
    </recommendedName>
    <alternativeName>
        <fullName evidence="15 17">D-glutamic acid-adding enzyme</fullName>
    </alternativeName>
    <alternativeName>
        <fullName evidence="14 17">UDP-N-acetylmuramoyl-L-alanyl-D-glutamate synthetase</fullName>
    </alternativeName>
</protein>
<dbReference type="InterPro" id="IPR036565">
    <property type="entry name" value="Mur-like_cat_sf"/>
</dbReference>
<evidence type="ECO:0000256" key="13">
    <source>
        <dbReference type="ARBA" id="ARBA00023316"/>
    </source>
</evidence>
<dbReference type="NCBIfam" id="TIGR01087">
    <property type="entry name" value="murD"/>
    <property type="match status" value="1"/>
</dbReference>
<reference evidence="21" key="2">
    <citation type="submission" date="2022-09" db="EMBL/GenBank/DDBJ databases">
        <title>Aerococcus urinae taxonomy study.</title>
        <authorList>
            <person name="Christensen J."/>
            <person name="Senneby E."/>
        </authorList>
    </citation>
    <scope>NUCLEOTIDE SEQUENCE</scope>
    <source>
        <strain evidence="21">NLD-066-U95</strain>
    </source>
</reference>
<dbReference type="GeneID" id="35768370"/>
<dbReference type="RefSeq" id="WP_060777996.1">
    <property type="nucleotide sequence ID" value="NZ_CAJHLF010000003.1"/>
</dbReference>
<name>A0A0X8FDU9_9LACT</name>
<evidence type="ECO:0000259" key="20">
    <source>
        <dbReference type="Pfam" id="PF08245"/>
    </source>
</evidence>
<comment type="pathway">
    <text evidence="3 17 18">Cell wall biogenesis; peptidoglycan biosynthesis.</text>
</comment>
<dbReference type="InterPro" id="IPR004101">
    <property type="entry name" value="Mur_ligase_C"/>
</dbReference>
<evidence type="ECO:0000256" key="6">
    <source>
        <dbReference type="ARBA" id="ARBA00015655"/>
    </source>
</evidence>
<organism evidence="22 23">
    <name type="scientific">Aerococcus urinae</name>
    <dbReference type="NCBI Taxonomy" id="1376"/>
    <lineage>
        <taxon>Bacteria</taxon>
        <taxon>Bacillati</taxon>
        <taxon>Bacillota</taxon>
        <taxon>Bacilli</taxon>
        <taxon>Lactobacillales</taxon>
        <taxon>Aerococcaceae</taxon>
        <taxon>Aerococcus</taxon>
    </lineage>
</organism>
<keyword evidence="10 17" id="KW-0067">ATP-binding</keyword>
<evidence type="ECO:0000256" key="15">
    <source>
        <dbReference type="ARBA" id="ARBA00032324"/>
    </source>
</evidence>
<feature type="domain" description="Mur ligase central" evidence="20">
    <location>
        <begin position="120"/>
        <end position="299"/>
    </location>
</feature>
<evidence type="ECO:0000256" key="14">
    <source>
        <dbReference type="ARBA" id="ARBA00030398"/>
    </source>
</evidence>
<dbReference type="GO" id="GO:0051301">
    <property type="term" value="P:cell division"/>
    <property type="evidence" value="ECO:0007669"/>
    <property type="project" value="UniProtKB-KW"/>
</dbReference>
<evidence type="ECO:0000256" key="4">
    <source>
        <dbReference type="ARBA" id="ARBA00010416"/>
    </source>
</evidence>
<proteinExistence type="inferred from homology"/>
<dbReference type="EMBL" id="JAOTML010000003">
    <property type="protein sequence ID" value="MCY3053068.1"/>
    <property type="molecule type" value="Genomic_DNA"/>
</dbReference>
<comment type="similarity">
    <text evidence="4 17">Belongs to the MurCDEF family.</text>
</comment>
<evidence type="ECO:0000256" key="12">
    <source>
        <dbReference type="ARBA" id="ARBA00022984"/>
    </source>
</evidence>
<dbReference type="GO" id="GO:0071555">
    <property type="term" value="P:cell wall organization"/>
    <property type="evidence" value="ECO:0007669"/>
    <property type="project" value="UniProtKB-KW"/>
</dbReference>
<keyword evidence="8 17" id="KW-0436">Ligase</keyword>
<evidence type="ECO:0000313" key="23">
    <source>
        <dbReference type="Proteomes" id="UP000594771"/>
    </source>
</evidence>
<keyword evidence="17 18" id="KW-0132">Cell division</keyword>
<dbReference type="SUPFAM" id="SSF53623">
    <property type="entry name" value="MurD-like peptide ligases, catalytic domain"/>
    <property type="match status" value="1"/>
</dbReference>
<dbReference type="PANTHER" id="PTHR43692:SF1">
    <property type="entry name" value="UDP-N-ACETYLMURAMOYLALANINE--D-GLUTAMATE LIGASE"/>
    <property type="match status" value="1"/>
</dbReference>
<comment type="subcellular location">
    <subcellularLocation>
        <location evidence="2 17 18">Cytoplasm</location>
    </subcellularLocation>
</comment>
<sequence length="462" mass="50914">MEQTSSKQTVKNKKVLVLGLAKTGLSVVKKLAAEGAIVTVNDKQPLDENKAAQDLIEHNVRIISGYHPIELLDEDFAFMVKNPGIPYSNPMVQRAQELNLPIYTDIELLAWFNQAEVIGITGSNGKTTTTSLLGEILQGAKELIGKTEVAGNIGIPALTASQGLSRQDRLVLELSSFQLMGIETFRPHIAAIIDLYPTHLDYHGSIENYLAAKWRITKNQGPDDYLLLNYDQEILWQKAKESAAQIIPISIESELEKGAWYNEKEGTLMWGSEAVLKREDLFLPGKHNVQNALVALAIAKLLGVSNASIQAACSQFHGVKHRIQFVDQIIGRRFYNDSKATNNEASITALRSFKEPLVWIAGGLDRGNGVEELLEELGQVHALVAMGETQDKFIDLANKAGISQISVAKNIEEATQAAYRLSQPGDVILLSPACASWDQYPNFEVRGQRFIDAVAELKKQES</sequence>
<dbReference type="GO" id="GO:0005524">
    <property type="term" value="F:ATP binding"/>
    <property type="evidence" value="ECO:0007669"/>
    <property type="project" value="UniProtKB-UniRule"/>
</dbReference>
<keyword evidence="7 17" id="KW-0963">Cytoplasm</keyword>
<dbReference type="EMBL" id="CP065662">
    <property type="protein sequence ID" value="QPS01149.1"/>
    <property type="molecule type" value="Genomic_DNA"/>
</dbReference>